<evidence type="ECO:0000313" key="3">
    <source>
        <dbReference type="EMBL" id="OXA46925.1"/>
    </source>
</evidence>
<feature type="region of interest" description="Disordered" evidence="1">
    <location>
        <begin position="450"/>
        <end position="670"/>
    </location>
</feature>
<feature type="compositionally biased region" description="Low complexity" evidence="1">
    <location>
        <begin position="573"/>
        <end position="585"/>
    </location>
</feature>
<feature type="region of interest" description="Disordered" evidence="1">
    <location>
        <begin position="400"/>
        <end position="438"/>
    </location>
</feature>
<dbReference type="SUPFAM" id="SSF47769">
    <property type="entry name" value="SAM/Pointed domain"/>
    <property type="match status" value="2"/>
</dbReference>
<feature type="domain" description="SAM" evidence="2">
    <location>
        <begin position="120"/>
        <end position="183"/>
    </location>
</feature>
<dbReference type="InterPro" id="IPR013761">
    <property type="entry name" value="SAM/pointed_sf"/>
</dbReference>
<dbReference type="InterPro" id="IPR001660">
    <property type="entry name" value="SAM"/>
</dbReference>
<gene>
    <name evidence="3" type="ORF">Fcan01_18538</name>
</gene>
<organism evidence="3 4">
    <name type="scientific">Folsomia candida</name>
    <name type="common">Springtail</name>
    <dbReference type="NCBI Taxonomy" id="158441"/>
    <lineage>
        <taxon>Eukaryota</taxon>
        <taxon>Metazoa</taxon>
        <taxon>Ecdysozoa</taxon>
        <taxon>Arthropoda</taxon>
        <taxon>Hexapoda</taxon>
        <taxon>Collembola</taxon>
        <taxon>Entomobryomorpha</taxon>
        <taxon>Isotomoidea</taxon>
        <taxon>Isotomidae</taxon>
        <taxon>Proisotominae</taxon>
        <taxon>Folsomia</taxon>
    </lineage>
</organism>
<sequence>MPEDMSNSSGGGRESPSSTASAQSASSNTASGSGSVIGSSSVGSGSNGGCRNSGASFDSGRATSTTFQGIPRYSAGGLSSESSLGSFRHSYHSSSSSLGSIPSEEIRNFDVSKMISQGVPDHEILNAWLTGIHLECYYQNFIQAGYDMHTISRMTPEDLNAIGVTKPHHRKKIKSEISVLNISEGLPDFIPESVDEWLRLLKLDEYFPRLLDQGYRQVRQVTNITWEDLDDIGILKLGHQKKFMLAIKRVQDILSGKGASTATYAPCNAYVTPVMDGFHQLSHQPHLRHLTSSSLPYSSPQQQHTMLSHPQPVNNSQDPHSQYQSSAVDPRHQIHRNVWPHHQHHHQQQQQQPPLPPSPPSSHHHHQSSLPFQQHSPVPLAPFGPTATSVLGTTAISHQIQVHHHPSPPPQHRQPFPTVSGVTTSSNQHHHPSGGVQPLYQPEVISIRVKNGHPNNSLDSPEEEPIYGTSSFLSPNPNLSSHQNHNNNFSNNGSSNTLWNSSNRNGSGTSFKSFEDGETSMMSSSAIVDHSSPSSASNLSITKQSMSNTWTLPRKKHKPISKVMGGGERHNSSCDSSSSGSTTVSYPINPGPFAPQQLHQPRGPSPVTTFTKCDYAAAKGQPPPPPRRSSCSALGPSSSDDNLPLPPPPPLDDFNGAVGAGELHNGKPTPVAETYNIYGGVNANYYNSQQQQRGGVATSSSSAAASSRMISNGPTTAAPLPSGRRSTLPMTKSRDPSPSPLANDFSDQDLQSNGFLCKGVRRNGSDASFKSNSSTESESIPFANDNAGTIKQQKQPAQKSTSVGNGESIVQQDEGGDVLSDIGSMLADLTDQLDAILEQERTSKR</sequence>
<dbReference type="FunFam" id="1.10.150.50:FF:000028">
    <property type="entry name" value="caskin-2 isoform X2"/>
    <property type="match status" value="1"/>
</dbReference>
<dbReference type="PROSITE" id="PS50105">
    <property type="entry name" value="SAM_DOMAIN"/>
    <property type="match status" value="2"/>
</dbReference>
<dbReference type="Gene3D" id="1.10.150.50">
    <property type="entry name" value="Transcription Factor, Ets-1"/>
    <property type="match status" value="2"/>
</dbReference>
<dbReference type="AlphaFoldDB" id="A0A226DN09"/>
<dbReference type="GO" id="GO:0007185">
    <property type="term" value="P:cell surface receptor protein tyrosine phosphatase signaling pathway"/>
    <property type="evidence" value="ECO:0007669"/>
    <property type="project" value="TreeGrafter"/>
</dbReference>
<dbReference type="OrthoDB" id="6156898at2759"/>
<reference evidence="3 4" key="1">
    <citation type="submission" date="2015-12" db="EMBL/GenBank/DDBJ databases">
        <title>The genome of Folsomia candida.</title>
        <authorList>
            <person name="Faddeeva A."/>
            <person name="Derks M.F."/>
            <person name="Anvar Y."/>
            <person name="Smit S."/>
            <person name="Van Straalen N."/>
            <person name="Roelofs D."/>
        </authorList>
    </citation>
    <scope>NUCLEOTIDE SEQUENCE [LARGE SCALE GENOMIC DNA]</scope>
    <source>
        <strain evidence="3 4">VU population</strain>
        <tissue evidence="3">Whole body</tissue>
    </source>
</reference>
<dbReference type="FunFam" id="1.10.150.50:FF:000071">
    <property type="entry name" value="Caskin, isoform D"/>
    <property type="match status" value="1"/>
</dbReference>
<dbReference type="GO" id="GO:0007409">
    <property type="term" value="P:axonogenesis"/>
    <property type="evidence" value="ECO:0007669"/>
    <property type="project" value="TreeGrafter"/>
</dbReference>
<dbReference type="Proteomes" id="UP000198287">
    <property type="component" value="Unassembled WGS sequence"/>
</dbReference>
<dbReference type="CDD" id="cd09497">
    <property type="entry name" value="SAM_caskin1_2_repeat1"/>
    <property type="match status" value="1"/>
</dbReference>
<feature type="region of interest" description="Disordered" evidence="1">
    <location>
        <begin position="285"/>
        <end position="386"/>
    </location>
</feature>
<dbReference type="CDD" id="cd09498">
    <property type="entry name" value="SAM_caskin1_2_repeat2"/>
    <property type="match status" value="1"/>
</dbReference>
<dbReference type="InterPro" id="IPR035497">
    <property type="entry name" value="Caskin1/2_SAM_1"/>
</dbReference>
<dbReference type="STRING" id="158441.A0A226DN09"/>
<dbReference type="Pfam" id="PF00536">
    <property type="entry name" value="SAM_1"/>
    <property type="match status" value="2"/>
</dbReference>
<dbReference type="SMART" id="SM00454">
    <property type="entry name" value="SAM"/>
    <property type="match status" value="2"/>
</dbReference>
<evidence type="ECO:0000313" key="4">
    <source>
        <dbReference type="Proteomes" id="UP000198287"/>
    </source>
</evidence>
<dbReference type="InterPro" id="IPR035498">
    <property type="entry name" value="Caskin1/2_SAM_2"/>
</dbReference>
<dbReference type="GO" id="GO:0005925">
    <property type="term" value="C:focal adhesion"/>
    <property type="evidence" value="ECO:0007669"/>
    <property type="project" value="TreeGrafter"/>
</dbReference>
<dbReference type="EMBL" id="LNIX01000014">
    <property type="protein sequence ID" value="OXA46925.1"/>
    <property type="molecule type" value="Genomic_DNA"/>
</dbReference>
<feature type="compositionally biased region" description="Low complexity" evidence="1">
    <location>
        <begin position="768"/>
        <end position="779"/>
    </location>
</feature>
<feature type="compositionally biased region" description="Polar residues" evidence="1">
    <location>
        <begin position="497"/>
        <end position="512"/>
    </location>
</feature>
<feature type="compositionally biased region" description="Low complexity" evidence="1">
    <location>
        <begin position="368"/>
        <end position="377"/>
    </location>
</feature>
<feature type="compositionally biased region" description="Polar residues" evidence="1">
    <location>
        <begin position="304"/>
        <end position="327"/>
    </location>
</feature>
<protein>
    <submittedName>
        <fullName evidence="3">Caskin-1</fullName>
    </submittedName>
</protein>
<dbReference type="PANTHER" id="PTHR24155">
    <property type="entry name" value="OSTEOCLAST-STIMULATING FACTOR 1"/>
    <property type="match status" value="1"/>
</dbReference>
<feature type="compositionally biased region" description="Polar residues" evidence="1">
    <location>
        <begin position="786"/>
        <end position="811"/>
    </location>
</feature>
<feature type="region of interest" description="Disordered" evidence="1">
    <location>
        <begin position="692"/>
        <end position="816"/>
    </location>
</feature>
<feature type="compositionally biased region" description="Low complexity" evidence="1">
    <location>
        <begin position="292"/>
        <end position="303"/>
    </location>
</feature>
<accession>A0A226DN09</accession>
<evidence type="ECO:0000256" key="1">
    <source>
        <dbReference type="SAM" id="MobiDB-lite"/>
    </source>
</evidence>
<feature type="region of interest" description="Disordered" evidence="1">
    <location>
        <begin position="1"/>
        <end position="63"/>
    </location>
</feature>
<feature type="compositionally biased region" description="Polar residues" evidence="1">
    <location>
        <begin position="520"/>
        <end position="551"/>
    </location>
</feature>
<comment type="caution">
    <text evidence="3">The sequence shown here is derived from an EMBL/GenBank/DDBJ whole genome shotgun (WGS) entry which is preliminary data.</text>
</comment>
<name>A0A226DN09_FOLCA</name>
<feature type="compositionally biased region" description="Low complexity" evidence="1">
    <location>
        <begin position="15"/>
        <end position="56"/>
    </location>
</feature>
<proteinExistence type="predicted"/>
<feature type="compositionally biased region" description="Basic residues" evidence="1">
    <location>
        <begin position="333"/>
        <end position="347"/>
    </location>
</feature>
<dbReference type="OMA" id="QVTNITW"/>
<dbReference type="GO" id="GO:0030424">
    <property type="term" value="C:axon"/>
    <property type="evidence" value="ECO:0007669"/>
    <property type="project" value="TreeGrafter"/>
</dbReference>
<dbReference type="PANTHER" id="PTHR24155:SF11">
    <property type="entry name" value="CASKIN, ISOFORM B"/>
    <property type="match status" value="1"/>
</dbReference>
<feature type="domain" description="SAM" evidence="2">
    <location>
        <begin position="189"/>
        <end position="253"/>
    </location>
</feature>
<keyword evidence="4" id="KW-1185">Reference proteome</keyword>
<feature type="compositionally biased region" description="Low complexity" evidence="1">
    <location>
        <begin position="470"/>
        <end position="496"/>
    </location>
</feature>
<dbReference type="GO" id="GO:0035591">
    <property type="term" value="F:signaling adaptor activity"/>
    <property type="evidence" value="ECO:0007669"/>
    <property type="project" value="TreeGrafter"/>
</dbReference>
<evidence type="ECO:0000259" key="2">
    <source>
        <dbReference type="PROSITE" id="PS50105"/>
    </source>
</evidence>
<dbReference type="GO" id="GO:0019903">
    <property type="term" value="F:protein phosphatase binding"/>
    <property type="evidence" value="ECO:0007669"/>
    <property type="project" value="TreeGrafter"/>
</dbReference>